<evidence type="ECO:0000313" key="6">
    <source>
        <dbReference type="EMBL" id="SDD29366.1"/>
    </source>
</evidence>
<dbReference type="InterPro" id="IPR001789">
    <property type="entry name" value="Sig_transdc_resp-reg_receiver"/>
</dbReference>
<evidence type="ECO:0000256" key="1">
    <source>
        <dbReference type="ARBA" id="ARBA00022553"/>
    </source>
</evidence>
<dbReference type="InterPro" id="IPR058245">
    <property type="entry name" value="NreC/VraR/RcsB-like_REC"/>
</dbReference>
<proteinExistence type="predicted"/>
<dbReference type="EMBL" id="FMZH01000005">
    <property type="protein sequence ID" value="SDD29366.1"/>
    <property type="molecule type" value="Genomic_DNA"/>
</dbReference>
<dbReference type="CDD" id="cd06170">
    <property type="entry name" value="LuxR_C_like"/>
    <property type="match status" value="1"/>
</dbReference>
<evidence type="ECO:0000259" key="5">
    <source>
        <dbReference type="PROSITE" id="PS50110"/>
    </source>
</evidence>
<dbReference type="STRING" id="390242.SAMN04488024_10542"/>
<sequence>MLMHKPTLVLVDDHPIIIEGLTKLLGKNSGFDIIASFTTGQELLTYIKNNHVDVILIDIILPDINGMILCKEIKRIAPDTIVIALSNHQERSAIAKILENGANGYILKNASIDEISNCINEAFSGKITFSKGVAEVISKSPIKTRWGFAKLTSRESEILKLVAQGLTASKIAEKLFLSKFTVDNHKKNLLQKLHAKNVAELISNATAQGLLGE</sequence>
<dbReference type="InterPro" id="IPR039420">
    <property type="entry name" value="WalR-like"/>
</dbReference>
<evidence type="ECO:0000259" key="4">
    <source>
        <dbReference type="PROSITE" id="PS50043"/>
    </source>
</evidence>
<feature type="domain" description="Response regulatory" evidence="5">
    <location>
        <begin position="7"/>
        <end position="123"/>
    </location>
</feature>
<dbReference type="SUPFAM" id="SSF52172">
    <property type="entry name" value="CheY-like"/>
    <property type="match status" value="1"/>
</dbReference>
<dbReference type="Pfam" id="PF00196">
    <property type="entry name" value="GerE"/>
    <property type="match status" value="1"/>
</dbReference>
<dbReference type="Gene3D" id="3.40.50.2300">
    <property type="match status" value="1"/>
</dbReference>
<reference evidence="7" key="1">
    <citation type="submission" date="2016-10" db="EMBL/GenBank/DDBJ databases">
        <authorList>
            <person name="Varghese N."/>
            <person name="Submissions S."/>
        </authorList>
    </citation>
    <scope>NUCLEOTIDE SEQUENCE [LARGE SCALE GENOMIC DNA]</scope>
    <source>
        <strain evidence="7">DSM 18609</strain>
    </source>
</reference>
<gene>
    <name evidence="6" type="ORF">SAMN04488024_10542</name>
</gene>
<dbReference type="GO" id="GO:0000160">
    <property type="term" value="P:phosphorelay signal transduction system"/>
    <property type="evidence" value="ECO:0007669"/>
    <property type="project" value="InterPro"/>
</dbReference>
<evidence type="ECO:0000256" key="2">
    <source>
        <dbReference type="ARBA" id="ARBA00023125"/>
    </source>
</evidence>
<dbReference type="PROSITE" id="PS50110">
    <property type="entry name" value="RESPONSE_REGULATORY"/>
    <property type="match status" value="1"/>
</dbReference>
<dbReference type="SMART" id="SM00421">
    <property type="entry name" value="HTH_LUXR"/>
    <property type="match status" value="1"/>
</dbReference>
<dbReference type="SMART" id="SM00448">
    <property type="entry name" value="REC"/>
    <property type="match status" value="1"/>
</dbReference>
<dbReference type="SUPFAM" id="SSF46894">
    <property type="entry name" value="C-terminal effector domain of the bipartite response regulators"/>
    <property type="match status" value="1"/>
</dbReference>
<keyword evidence="7" id="KW-1185">Reference proteome</keyword>
<dbReference type="AlphaFoldDB" id="A0A1G6TLI1"/>
<dbReference type="InterPro" id="IPR011006">
    <property type="entry name" value="CheY-like_superfamily"/>
</dbReference>
<dbReference type="PANTHER" id="PTHR43214">
    <property type="entry name" value="TWO-COMPONENT RESPONSE REGULATOR"/>
    <property type="match status" value="1"/>
</dbReference>
<dbReference type="Pfam" id="PF00072">
    <property type="entry name" value="Response_reg"/>
    <property type="match status" value="1"/>
</dbReference>
<keyword evidence="1 3" id="KW-0597">Phosphoprotein</keyword>
<dbReference type="PANTHER" id="PTHR43214:SF17">
    <property type="entry name" value="TRANSCRIPTIONAL REGULATORY PROTEIN RCSB"/>
    <property type="match status" value="1"/>
</dbReference>
<keyword evidence="2" id="KW-0238">DNA-binding</keyword>
<dbReference type="Proteomes" id="UP000199455">
    <property type="component" value="Unassembled WGS sequence"/>
</dbReference>
<dbReference type="PROSITE" id="PS00622">
    <property type="entry name" value="HTH_LUXR_1"/>
    <property type="match status" value="1"/>
</dbReference>
<dbReference type="PRINTS" id="PR00038">
    <property type="entry name" value="HTHLUXR"/>
</dbReference>
<protein>
    <submittedName>
        <fullName evidence="6">Two component transcriptional regulator, LuxR family</fullName>
    </submittedName>
</protein>
<dbReference type="CDD" id="cd17535">
    <property type="entry name" value="REC_NarL-like"/>
    <property type="match status" value="1"/>
</dbReference>
<accession>A0A1G6TLI1</accession>
<dbReference type="GO" id="GO:0003677">
    <property type="term" value="F:DNA binding"/>
    <property type="evidence" value="ECO:0007669"/>
    <property type="project" value="UniProtKB-KW"/>
</dbReference>
<dbReference type="PROSITE" id="PS50043">
    <property type="entry name" value="HTH_LUXR_2"/>
    <property type="match status" value="1"/>
</dbReference>
<dbReference type="InterPro" id="IPR016032">
    <property type="entry name" value="Sig_transdc_resp-reg_C-effctor"/>
</dbReference>
<dbReference type="InterPro" id="IPR000792">
    <property type="entry name" value="Tscrpt_reg_LuxR_C"/>
</dbReference>
<feature type="domain" description="HTH luxR-type" evidence="4">
    <location>
        <begin position="144"/>
        <end position="209"/>
    </location>
</feature>
<organism evidence="6 7">
    <name type="scientific">Pedobacter soli</name>
    <dbReference type="NCBI Taxonomy" id="390242"/>
    <lineage>
        <taxon>Bacteria</taxon>
        <taxon>Pseudomonadati</taxon>
        <taxon>Bacteroidota</taxon>
        <taxon>Sphingobacteriia</taxon>
        <taxon>Sphingobacteriales</taxon>
        <taxon>Sphingobacteriaceae</taxon>
        <taxon>Pedobacter</taxon>
    </lineage>
</organism>
<evidence type="ECO:0000256" key="3">
    <source>
        <dbReference type="PROSITE-ProRule" id="PRU00169"/>
    </source>
</evidence>
<name>A0A1G6TLI1_9SPHI</name>
<evidence type="ECO:0000313" key="7">
    <source>
        <dbReference type="Proteomes" id="UP000199455"/>
    </source>
</evidence>
<dbReference type="GO" id="GO:0006355">
    <property type="term" value="P:regulation of DNA-templated transcription"/>
    <property type="evidence" value="ECO:0007669"/>
    <property type="project" value="InterPro"/>
</dbReference>
<feature type="modified residue" description="4-aspartylphosphate" evidence="3">
    <location>
        <position position="58"/>
    </location>
</feature>